<gene>
    <name evidence="4" type="ORF">CINCED_3A006817</name>
</gene>
<keyword evidence="5" id="KW-1185">Reference proteome</keyword>
<dbReference type="Pfam" id="PF08236">
    <property type="entry name" value="SRI"/>
    <property type="match status" value="1"/>
</dbReference>
<dbReference type="GO" id="GO:0005694">
    <property type="term" value="C:chromosome"/>
    <property type="evidence" value="ECO:0007669"/>
    <property type="project" value="InterPro"/>
</dbReference>
<evidence type="ECO:0000256" key="1">
    <source>
        <dbReference type="ARBA" id="ARBA00004123"/>
    </source>
</evidence>
<proteinExistence type="predicted"/>
<dbReference type="OrthoDB" id="6594281at2759"/>
<organism evidence="4 5">
    <name type="scientific">Cinara cedri</name>
    <dbReference type="NCBI Taxonomy" id="506608"/>
    <lineage>
        <taxon>Eukaryota</taxon>
        <taxon>Metazoa</taxon>
        <taxon>Ecdysozoa</taxon>
        <taxon>Arthropoda</taxon>
        <taxon>Hexapoda</taxon>
        <taxon>Insecta</taxon>
        <taxon>Pterygota</taxon>
        <taxon>Neoptera</taxon>
        <taxon>Paraneoptera</taxon>
        <taxon>Hemiptera</taxon>
        <taxon>Sternorrhyncha</taxon>
        <taxon>Aphidomorpha</taxon>
        <taxon>Aphidoidea</taxon>
        <taxon>Aphididae</taxon>
        <taxon>Lachninae</taxon>
        <taxon>Cinara</taxon>
    </lineage>
</organism>
<evidence type="ECO:0000256" key="2">
    <source>
        <dbReference type="ARBA" id="ARBA00023242"/>
    </source>
</evidence>
<sequence length="452" mass="52098">MTLNFDKMDSLEDYSSKVLFSVIDLPKSPMDFDSDFENLDALCQFVRNSYLNYLRKTLMENINECQKQHDPHVLQCVDICMAEMEKIALKRCMLASIYRQDMSSMISKVKTSTRNSMLYVSLQQIIESKNQKPLLNKYYGIENTRKQSVDVGITTEQNLNKVASSTQTENLIATNNNLTSNKPGRLFTKHIATVNGNKSNLPLCSSVMKSNGIESEMLFENLNHMLSTASSPLSREINVGLAENSNPQQSSNTNDLLSINLLLRDLQDSPEVESPRLENNLINVQLETVNQNVLEELPELPEPIMVHPSTIRPKQISKILGDKLKCERIAKEYEFLRSMKDIPQELHTRLNNKFILLFGRGHNYDNDPLSEEEQHAIAHKRIVKLVVQFMTPYYNEQRISRRMFKSLAKIISKTLMDRSYDPDEETVRKGVSEFFTGNRCIKRYEDIYNWSL</sequence>
<comment type="subcellular location">
    <subcellularLocation>
        <location evidence="1">Nucleus</location>
    </subcellularLocation>
</comment>
<keyword evidence="2" id="KW-0539">Nucleus</keyword>
<feature type="domain" description="Set2 Rpb1 interacting" evidence="3">
    <location>
        <begin position="380"/>
        <end position="429"/>
    </location>
</feature>
<dbReference type="EMBL" id="CABPRJ010001922">
    <property type="protein sequence ID" value="VVC41657.1"/>
    <property type="molecule type" value="Genomic_DNA"/>
</dbReference>
<reference evidence="4 5" key="1">
    <citation type="submission" date="2019-08" db="EMBL/GenBank/DDBJ databases">
        <authorList>
            <person name="Alioto T."/>
            <person name="Alioto T."/>
            <person name="Gomez Garrido J."/>
        </authorList>
    </citation>
    <scope>NUCLEOTIDE SEQUENCE [LARGE SCALE GENOMIC DNA]</scope>
</reference>
<accession>A0A5E4NJ98</accession>
<evidence type="ECO:0000259" key="3">
    <source>
        <dbReference type="Pfam" id="PF08236"/>
    </source>
</evidence>
<evidence type="ECO:0000313" key="4">
    <source>
        <dbReference type="EMBL" id="VVC41657.1"/>
    </source>
</evidence>
<protein>
    <recommendedName>
        <fullName evidence="3">Set2 Rpb1 interacting domain-containing protein</fullName>
    </recommendedName>
</protein>
<evidence type="ECO:0000313" key="5">
    <source>
        <dbReference type="Proteomes" id="UP000325440"/>
    </source>
</evidence>
<name>A0A5E4NJ98_9HEMI</name>
<dbReference type="InterPro" id="IPR013257">
    <property type="entry name" value="SRI"/>
</dbReference>
<dbReference type="Proteomes" id="UP000325440">
    <property type="component" value="Unassembled WGS sequence"/>
</dbReference>
<dbReference type="GO" id="GO:0006355">
    <property type="term" value="P:regulation of DNA-templated transcription"/>
    <property type="evidence" value="ECO:0007669"/>
    <property type="project" value="InterPro"/>
</dbReference>
<dbReference type="AlphaFoldDB" id="A0A5E4NJ98"/>